<evidence type="ECO:0000259" key="3">
    <source>
        <dbReference type="PROSITE" id="PS50887"/>
    </source>
</evidence>
<proteinExistence type="predicted"/>
<feature type="transmembrane region" description="Helical" evidence="1">
    <location>
        <begin position="298"/>
        <end position="316"/>
    </location>
</feature>
<dbReference type="Proteomes" id="UP001240150">
    <property type="component" value="Chromosome"/>
</dbReference>
<feature type="transmembrane region" description="Helical" evidence="1">
    <location>
        <begin position="71"/>
        <end position="88"/>
    </location>
</feature>
<feature type="transmembrane region" description="Helical" evidence="1">
    <location>
        <begin position="172"/>
        <end position="191"/>
    </location>
</feature>
<dbReference type="EMBL" id="CP126980">
    <property type="protein sequence ID" value="WIM93461.1"/>
    <property type="molecule type" value="Genomic_DNA"/>
</dbReference>
<dbReference type="PANTHER" id="PTHR33121:SF70">
    <property type="entry name" value="SIGNALING PROTEIN YKOW"/>
    <property type="match status" value="1"/>
</dbReference>
<dbReference type="PROSITE" id="PS50887">
    <property type="entry name" value="GGDEF"/>
    <property type="match status" value="1"/>
</dbReference>
<feature type="transmembrane region" description="Helical" evidence="1">
    <location>
        <begin position="12"/>
        <end position="34"/>
    </location>
</feature>
<accession>A0ABY8W6K4</accession>
<reference evidence="4 5" key="1">
    <citation type="submission" date="2023-06" db="EMBL/GenBank/DDBJ databases">
        <authorList>
            <person name="Yushchuk O."/>
            <person name="Binda E."/>
            <person name="Ruckert-Reed C."/>
            <person name="Fedorenko V."/>
            <person name="Kalinowski J."/>
            <person name="Marinelli F."/>
        </authorList>
    </citation>
    <scope>NUCLEOTIDE SEQUENCE [LARGE SCALE GENOMIC DNA]</scope>
    <source>
        <strain evidence="4 5">NRRL 3884</strain>
    </source>
</reference>
<dbReference type="InterPro" id="IPR029787">
    <property type="entry name" value="Nucleotide_cyclase"/>
</dbReference>
<dbReference type="Pfam" id="PF00990">
    <property type="entry name" value="GGDEF"/>
    <property type="match status" value="1"/>
</dbReference>
<dbReference type="InterPro" id="IPR050706">
    <property type="entry name" value="Cyclic-di-GMP_PDE-like"/>
</dbReference>
<dbReference type="RefSeq" id="WP_284914669.1">
    <property type="nucleotide sequence ID" value="NZ_CP126980.1"/>
</dbReference>
<organism evidence="4 5">
    <name type="scientific">Actinoplanes oblitus</name>
    <dbReference type="NCBI Taxonomy" id="3040509"/>
    <lineage>
        <taxon>Bacteria</taxon>
        <taxon>Bacillati</taxon>
        <taxon>Actinomycetota</taxon>
        <taxon>Actinomycetes</taxon>
        <taxon>Micromonosporales</taxon>
        <taxon>Micromonosporaceae</taxon>
        <taxon>Actinoplanes</taxon>
    </lineage>
</organism>
<dbReference type="SMART" id="SM00052">
    <property type="entry name" value="EAL"/>
    <property type="match status" value="1"/>
</dbReference>
<feature type="domain" description="EAL" evidence="2">
    <location>
        <begin position="499"/>
        <end position="771"/>
    </location>
</feature>
<dbReference type="CDD" id="cd01948">
    <property type="entry name" value="EAL"/>
    <property type="match status" value="1"/>
</dbReference>
<dbReference type="PANTHER" id="PTHR33121">
    <property type="entry name" value="CYCLIC DI-GMP PHOSPHODIESTERASE PDEF"/>
    <property type="match status" value="1"/>
</dbReference>
<keyword evidence="1" id="KW-1133">Transmembrane helix</keyword>
<feature type="transmembrane region" description="Helical" evidence="1">
    <location>
        <begin position="230"/>
        <end position="248"/>
    </location>
</feature>
<dbReference type="Gene3D" id="3.30.70.270">
    <property type="match status" value="1"/>
</dbReference>
<feature type="domain" description="GGDEF" evidence="3">
    <location>
        <begin position="359"/>
        <end position="490"/>
    </location>
</feature>
<dbReference type="InterPro" id="IPR001633">
    <property type="entry name" value="EAL_dom"/>
</dbReference>
<feature type="transmembrane region" description="Helical" evidence="1">
    <location>
        <begin position="137"/>
        <end position="160"/>
    </location>
</feature>
<sequence>MRLPSRPVRTAGLLAVTAGGWLAASVLIGVLGTLVTVPAWALWPLTVGAAATTVAACWLAAASGFGAGRTFWWRLGSAVGLLGIGTVSQAADTLNRPDELVAMSPPTGLLYLAAVSVAVLAMLRLPGQRRTWRARIALWLDIAIVAVASGLVMLRATALLPVPVTSGVMATALRIIVLATACAAVTAIVKVGMGGTGPIYGRALWILSPAGLLGPASMLLAPALQRWPHLNATVAVLPPLAVLLTLSARAQTRANVAGLVPAQVVPDDAAQPGISRIPYVAVGVTAAMLLAETLRAGSLPAGLAAGAVVLIVLVLVRQHAALRDNSTLAERLADQARHDDLTGLPNRRSFTGTLQRHGGGATVAVCDLDSFAALNDRLGDDTGDEILRQAAARIALTVGGTALVARLLGDEFGVLLPAEHPLACDDRLAVALVQAFQAPLPVGEHDLLVTVTVGSAAGEGQAVPDLLRRAELALQAAQRVGANRQQLYTADLDASAKHHADLAAALRRGLDQGEFRLFYQPIVELPLGRISAVEALIRWFPQSGSPDAPASPASPASAASAVSPVSPAEFIPVAEQTGMIVDLGAWILDQACADAAAWRARFGDAAPRISVNVSARQLLDPELPALVADLLRRHDLPPQQVTLEITETAVFAGGPALQTVHALRGLGVGIALDDFGTGHSSLTLLRTCPVTTLKVDKSFIDELNGSPQQEAIAASLSGIASTLGLRAVAEGVETQDQADRLHVLGYRFAQGYHFARPQPATEIDASLLAAV</sequence>
<dbReference type="InterPro" id="IPR043128">
    <property type="entry name" value="Rev_trsase/Diguanyl_cyclase"/>
</dbReference>
<evidence type="ECO:0000259" key="2">
    <source>
        <dbReference type="PROSITE" id="PS50883"/>
    </source>
</evidence>
<dbReference type="Gene3D" id="3.20.20.450">
    <property type="entry name" value="EAL domain"/>
    <property type="match status" value="1"/>
</dbReference>
<evidence type="ECO:0000256" key="1">
    <source>
        <dbReference type="SAM" id="Phobius"/>
    </source>
</evidence>
<name>A0ABY8W6K4_9ACTN</name>
<gene>
    <name evidence="4" type="ORF">ACTOB_005440</name>
</gene>
<feature type="transmembrane region" description="Helical" evidence="1">
    <location>
        <begin position="108"/>
        <end position="125"/>
    </location>
</feature>
<dbReference type="CDD" id="cd01949">
    <property type="entry name" value="GGDEF"/>
    <property type="match status" value="1"/>
</dbReference>
<dbReference type="PROSITE" id="PS50883">
    <property type="entry name" value="EAL"/>
    <property type="match status" value="1"/>
</dbReference>
<evidence type="ECO:0000313" key="5">
    <source>
        <dbReference type="Proteomes" id="UP001240150"/>
    </source>
</evidence>
<keyword evidence="1" id="KW-0812">Transmembrane</keyword>
<dbReference type="SMART" id="SM00267">
    <property type="entry name" value="GGDEF"/>
    <property type="match status" value="1"/>
</dbReference>
<feature type="transmembrane region" description="Helical" evidence="1">
    <location>
        <begin position="40"/>
        <end position="59"/>
    </location>
</feature>
<keyword evidence="1" id="KW-0472">Membrane</keyword>
<dbReference type="InterPro" id="IPR000160">
    <property type="entry name" value="GGDEF_dom"/>
</dbReference>
<dbReference type="SUPFAM" id="SSF141868">
    <property type="entry name" value="EAL domain-like"/>
    <property type="match status" value="1"/>
</dbReference>
<dbReference type="Pfam" id="PF00563">
    <property type="entry name" value="EAL"/>
    <property type="match status" value="1"/>
</dbReference>
<dbReference type="NCBIfam" id="TIGR00254">
    <property type="entry name" value="GGDEF"/>
    <property type="match status" value="1"/>
</dbReference>
<dbReference type="SUPFAM" id="SSF55073">
    <property type="entry name" value="Nucleotide cyclase"/>
    <property type="match status" value="1"/>
</dbReference>
<keyword evidence="5" id="KW-1185">Reference proteome</keyword>
<feature type="transmembrane region" description="Helical" evidence="1">
    <location>
        <begin position="203"/>
        <end position="224"/>
    </location>
</feature>
<evidence type="ECO:0000313" key="4">
    <source>
        <dbReference type="EMBL" id="WIM93461.1"/>
    </source>
</evidence>
<dbReference type="InterPro" id="IPR035919">
    <property type="entry name" value="EAL_sf"/>
</dbReference>
<protein>
    <submittedName>
        <fullName evidence="4">Bifunctional diguanylate cyclase/phosphodiesterase</fullName>
    </submittedName>
</protein>